<protein>
    <submittedName>
        <fullName evidence="1">Uncharacterized protein</fullName>
    </submittedName>
</protein>
<evidence type="ECO:0000313" key="2">
    <source>
        <dbReference type="Proteomes" id="UP000256379"/>
    </source>
</evidence>
<sequence length="121" mass="14669">MQNIISSQELYKIPNIQWFESSADKYHKLLWVNPDLKDKEQCEKLGVLYFTWKEIVEFVEIDRLSISYQSPKDELTDNYDNKIVDRGLKFAIRKYEVVERRVYPTHNEWIFIDLNPNPSFY</sequence>
<evidence type="ECO:0000313" key="1">
    <source>
        <dbReference type="EMBL" id="RDU67465.1"/>
    </source>
</evidence>
<keyword evidence="2" id="KW-1185">Reference proteome</keyword>
<name>A0A3D8IRD3_9HELI</name>
<dbReference type="OrthoDB" id="6504245at2"/>
<organism evidence="1 2">
    <name type="scientific">Helicobacter didelphidarum</name>
    <dbReference type="NCBI Taxonomy" id="2040648"/>
    <lineage>
        <taxon>Bacteria</taxon>
        <taxon>Pseudomonadati</taxon>
        <taxon>Campylobacterota</taxon>
        <taxon>Epsilonproteobacteria</taxon>
        <taxon>Campylobacterales</taxon>
        <taxon>Helicobacteraceae</taxon>
        <taxon>Helicobacter</taxon>
    </lineage>
</organism>
<comment type="caution">
    <text evidence="1">The sequence shown here is derived from an EMBL/GenBank/DDBJ whole genome shotgun (WGS) entry which is preliminary data.</text>
</comment>
<dbReference type="EMBL" id="NXLQ01000001">
    <property type="protein sequence ID" value="RDU67465.1"/>
    <property type="molecule type" value="Genomic_DNA"/>
</dbReference>
<accession>A0A3D8IRD3</accession>
<proteinExistence type="predicted"/>
<dbReference type="Proteomes" id="UP000256379">
    <property type="component" value="Unassembled WGS sequence"/>
</dbReference>
<dbReference type="RefSeq" id="WP_115541993.1">
    <property type="nucleotide sequence ID" value="NZ_NXLQ01000001.1"/>
</dbReference>
<gene>
    <name evidence="1" type="ORF">CQA53_00070</name>
</gene>
<reference evidence="1 2" key="1">
    <citation type="submission" date="2018-04" db="EMBL/GenBank/DDBJ databases">
        <title>Novel Campyloabacter and Helicobacter Species and Strains.</title>
        <authorList>
            <person name="Mannion A.J."/>
            <person name="Shen Z."/>
            <person name="Fox J.G."/>
        </authorList>
    </citation>
    <scope>NUCLEOTIDE SEQUENCE [LARGE SCALE GENOMIC DNA]</scope>
    <source>
        <strain evidence="1 2">MIT 17-337</strain>
    </source>
</reference>
<dbReference type="AlphaFoldDB" id="A0A3D8IRD3"/>